<sequence length="232" mass="25508">MGADALDTAKRGAWLALDKKTRTRQFRAFVVMSLRIAPLSWRPVPLGQLGPHLYSTPERNAAGSAIARTLVLLAPENIRPGSDITTEEAEPPRGTIETGVIHVVTILLVTAVAIAAAYLGSMVAQAIHAVNFDDEVTKRLLAAQARAMEILSLHVERERIAGRELPFDETEKSMLLALEDIQRRLATLRQRPLPSPFQGATELVKATTNFLPVALIAFAAFFLLRQQNERRS</sequence>
<keyword evidence="3" id="KW-1185">Reference proteome</keyword>
<dbReference type="Proteomes" id="UP000309215">
    <property type="component" value="Unassembled WGS sequence"/>
</dbReference>
<dbReference type="AlphaFoldDB" id="A0A4U1IYU9"/>
<feature type="transmembrane region" description="Helical" evidence="1">
    <location>
        <begin position="203"/>
        <end position="224"/>
    </location>
</feature>
<feature type="transmembrane region" description="Helical" evidence="1">
    <location>
        <begin position="100"/>
        <end position="119"/>
    </location>
</feature>
<proteinExistence type="predicted"/>
<gene>
    <name evidence="2" type="ORF">E8A74_36200</name>
</gene>
<evidence type="ECO:0000256" key="1">
    <source>
        <dbReference type="SAM" id="Phobius"/>
    </source>
</evidence>
<comment type="caution">
    <text evidence="2">The sequence shown here is derived from an EMBL/GenBank/DDBJ whole genome shotgun (WGS) entry which is preliminary data.</text>
</comment>
<dbReference type="EMBL" id="SSMQ01000052">
    <property type="protein sequence ID" value="TKC99859.1"/>
    <property type="molecule type" value="Genomic_DNA"/>
</dbReference>
<organism evidence="2 3">
    <name type="scientific">Polyangium fumosum</name>
    <dbReference type="NCBI Taxonomy" id="889272"/>
    <lineage>
        <taxon>Bacteria</taxon>
        <taxon>Pseudomonadati</taxon>
        <taxon>Myxococcota</taxon>
        <taxon>Polyangia</taxon>
        <taxon>Polyangiales</taxon>
        <taxon>Polyangiaceae</taxon>
        <taxon>Polyangium</taxon>
    </lineage>
</organism>
<keyword evidence="1" id="KW-1133">Transmembrane helix</keyword>
<dbReference type="OrthoDB" id="5528364at2"/>
<name>A0A4U1IYU9_9BACT</name>
<dbReference type="RefSeq" id="WP_136933660.1">
    <property type="nucleotide sequence ID" value="NZ_SSMQ01000052.1"/>
</dbReference>
<evidence type="ECO:0000313" key="2">
    <source>
        <dbReference type="EMBL" id="TKC99859.1"/>
    </source>
</evidence>
<accession>A0A4U1IYU9</accession>
<keyword evidence="1" id="KW-0472">Membrane</keyword>
<protein>
    <submittedName>
        <fullName evidence="2">Uncharacterized protein</fullName>
    </submittedName>
</protein>
<keyword evidence="1" id="KW-0812">Transmembrane</keyword>
<evidence type="ECO:0000313" key="3">
    <source>
        <dbReference type="Proteomes" id="UP000309215"/>
    </source>
</evidence>
<reference evidence="2 3" key="1">
    <citation type="submission" date="2019-04" db="EMBL/GenBank/DDBJ databases">
        <authorList>
            <person name="Li Y."/>
            <person name="Wang J."/>
        </authorList>
    </citation>
    <scope>NUCLEOTIDE SEQUENCE [LARGE SCALE GENOMIC DNA]</scope>
    <source>
        <strain evidence="2 3">DSM 14668</strain>
    </source>
</reference>